<keyword evidence="8" id="KW-0460">Magnesium</keyword>
<keyword evidence="13" id="KW-0961">Cell wall biogenesis/degradation</keyword>
<evidence type="ECO:0000256" key="16">
    <source>
        <dbReference type="ARBA" id="ARBA00049628"/>
    </source>
</evidence>
<evidence type="ECO:0000256" key="11">
    <source>
        <dbReference type="ARBA" id="ARBA00023268"/>
    </source>
</evidence>
<evidence type="ECO:0000256" key="10">
    <source>
        <dbReference type="ARBA" id="ARBA00022984"/>
    </source>
</evidence>
<keyword evidence="4" id="KW-0963">Cytoplasm</keyword>
<keyword evidence="9" id="KW-0133">Cell shape</keyword>
<dbReference type="Gene3D" id="3.90.550.10">
    <property type="entry name" value="Spore Coat Polysaccharide Biosynthesis Protein SpsA, Chain A"/>
    <property type="match status" value="1"/>
</dbReference>
<evidence type="ECO:0000256" key="13">
    <source>
        <dbReference type="ARBA" id="ARBA00023316"/>
    </source>
</evidence>
<dbReference type="CDD" id="cd02540">
    <property type="entry name" value="GT2_GlmU_N_bac"/>
    <property type="match status" value="1"/>
</dbReference>
<comment type="catalytic activity">
    <reaction evidence="14">
        <text>alpha-D-glucosamine 1-phosphate + acetyl-CoA = N-acetyl-alpha-D-glucosamine 1-phosphate + CoA + H(+)</text>
        <dbReference type="Rhea" id="RHEA:13725"/>
        <dbReference type="ChEBI" id="CHEBI:15378"/>
        <dbReference type="ChEBI" id="CHEBI:57287"/>
        <dbReference type="ChEBI" id="CHEBI:57288"/>
        <dbReference type="ChEBI" id="CHEBI:57776"/>
        <dbReference type="ChEBI" id="CHEBI:58516"/>
        <dbReference type="EC" id="2.3.1.157"/>
    </reaction>
</comment>
<dbReference type="RefSeq" id="WP_307634078.1">
    <property type="nucleotide sequence ID" value="NZ_JAPHEH010000002.1"/>
</dbReference>
<evidence type="ECO:0000256" key="3">
    <source>
        <dbReference type="ARBA" id="ARBA00007947"/>
    </source>
</evidence>
<dbReference type="InterPro" id="IPR025877">
    <property type="entry name" value="MobA-like_NTP_Trfase"/>
</dbReference>
<evidence type="ECO:0000256" key="8">
    <source>
        <dbReference type="ARBA" id="ARBA00022842"/>
    </source>
</evidence>
<dbReference type="PANTHER" id="PTHR43584">
    <property type="entry name" value="NUCLEOTIDYL TRANSFERASE"/>
    <property type="match status" value="1"/>
</dbReference>
<dbReference type="GO" id="GO:0008360">
    <property type="term" value="P:regulation of cell shape"/>
    <property type="evidence" value="ECO:0007669"/>
    <property type="project" value="UniProtKB-KW"/>
</dbReference>
<protein>
    <submittedName>
        <fullName evidence="18">NTP transferase domain-containing protein</fullName>
    </submittedName>
</protein>
<comment type="cofactor">
    <cofactor evidence="1">
        <name>Mg(2+)</name>
        <dbReference type="ChEBI" id="CHEBI:18420"/>
    </cofactor>
</comment>
<proteinExistence type="inferred from homology"/>
<keyword evidence="5 18" id="KW-0808">Transferase</keyword>
<dbReference type="InterPro" id="IPR029044">
    <property type="entry name" value="Nucleotide-diphossugar_trans"/>
</dbReference>
<dbReference type="Gene3D" id="2.160.10.10">
    <property type="entry name" value="Hexapeptide repeat proteins"/>
    <property type="match status" value="1"/>
</dbReference>
<dbReference type="Pfam" id="PF12804">
    <property type="entry name" value="NTP_transf_3"/>
    <property type="match status" value="1"/>
</dbReference>
<dbReference type="GO" id="GO:0071555">
    <property type="term" value="P:cell wall organization"/>
    <property type="evidence" value="ECO:0007669"/>
    <property type="project" value="UniProtKB-KW"/>
</dbReference>
<dbReference type="PANTHER" id="PTHR43584:SF3">
    <property type="entry name" value="BIFUNCTIONAL PROTEIN GLMU"/>
    <property type="match status" value="1"/>
</dbReference>
<gene>
    <name evidence="18" type="ORF">OLX77_13070</name>
</gene>
<keyword evidence="19" id="KW-1185">Reference proteome</keyword>
<dbReference type="GO" id="GO:0019134">
    <property type="term" value="F:glucosamine-1-phosphate N-acetyltransferase activity"/>
    <property type="evidence" value="ECO:0007669"/>
    <property type="project" value="UniProtKB-EC"/>
</dbReference>
<evidence type="ECO:0000256" key="14">
    <source>
        <dbReference type="ARBA" id="ARBA00048247"/>
    </source>
</evidence>
<feature type="domain" description="MobA-like NTP transferase" evidence="17">
    <location>
        <begin position="8"/>
        <end position="134"/>
    </location>
</feature>
<comment type="caution">
    <text evidence="18">The sequence shown here is derived from an EMBL/GenBank/DDBJ whole genome shotgun (WGS) entry which is preliminary data.</text>
</comment>
<keyword evidence="6" id="KW-0548">Nucleotidyltransferase</keyword>
<evidence type="ECO:0000256" key="9">
    <source>
        <dbReference type="ARBA" id="ARBA00022960"/>
    </source>
</evidence>
<dbReference type="Proteomes" id="UP001154240">
    <property type="component" value="Unassembled WGS sequence"/>
</dbReference>
<comment type="function">
    <text evidence="16">Catalyzes the last two sequential reactions in the de novo biosynthetic pathway for UDP-N-acetylglucosamine (UDP-GlcNAc). The C-terminal domain catalyzes the transfer of acetyl group from acetyl coenzyme A to glucosamine-1-phosphate (GlcN-1-P) to produce N-acetylglucosamine-1-phosphate (GlcNAc-1-P), which is converted into UDP-GlcNAc by the transfer of uridine 5-monophosphate (from uridine 5-triphosphate), a reaction catalyzed by the N-terminal domain.</text>
</comment>
<dbReference type="InterPro" id="IPR050065">
    <property type="entry name" value="GlmU-like"/>
</dbReference>
<keyword evidence="11" id="KW-0511">Multifunctional enzyme</keyword>
<reference evidence="18" key="2">
    <citation type="submission" date="2022-10" db="EMBL/GenBank/DDBJ databases">
        <authorList>
            <person name="Aronson H.S."/>
        </authorList>
    </citation>
    <scope>NUCLEOTIDE SEQUENCE</scope>
    <source>
        <strain evidence="18">RS19-109</strain>
    </source>
</reference>
<evidence type="ECO:0000256" key="2">
    <source>
        <dbReference type="ARBA" id="ARBA00007707"/>
    </source>
</evidence>
<name>A0A9X4MIP7_9BACT</name>
<keyword evidence="10" id="KW-0573">Peptidoglycan synthesis</keyword>
<dbReference type="AlphaFoldDB" id="A0A9X4MIP7"/>
<reference evidence="18" key="1">
    <citation type="journal article" date="2022" name="bioRxiv">
        <title>Thiovibrio frasassiensisgen. nov., sp. nov., an autotrophic, elemental sulfur disproportionating bacterium isolated from sulfidic karst sediment, and proposal of Thiovibrionaceae fam. nov.</title>
        <authorList>
            <person name="Aronson H."/>
            <person name="Thomas C."/>
            <person name="Bhattacharyya M."/>
            <person name="Eckstein S."/>
            <person name="Jensen S."/>
            <person name="Barco R."/>
            <person name="Macalady J."/>
            <person name="Amend J."/>
        </authorList>
    </citation>
    <scope>NUCLEOTIDE SEQUENCE</scope>
    <source>
        <strain evidence="18">RS19-109</strain>
    </source>
</reference>
<evidence type="ECO:0000256" key="4">
    <source>
        <dbReference type="ARBA" id="ARBA00022490"/>
    </source>
</evidence>
<dbReference type="GO" id="GO:0046872">
    <property type="term" value="F:metal ion binding"/>
    <property type="evidence" value="ECO:0007669"/>
    <property type="project" value="UniProtKB-KW"/>
</dbReference>
<evidence type="ECO:0000256" key="12">
    <source>
        <dbReference type="ARBA" id="ARBA00023315"/>
    </source>
</evidence>
<evidence type="ECO:0000256" key="1">
    <source>
        <dbReference type="ARBA" id="ARBA00001946"/>
    </source>
</evidence>
<dbReference type="GO" id="GO:0003977">
    <property type="term" value="F:UDP-N-acetylglucosamine diphosphorylase activity"/>
    <property type="evidence" value="ECO:0007669"/>
    <property type="project" value="UniProtKB-EC"/>
</dbReference>
<dbReference type="InterPro" id="IPR011004">
    <property type="entry name" value="Trimer_LpxA-like_sf"/>
</dbReference>
<dbReference type="EMBL" id="JAPHEH010000002">
    <property type="protein sequence ID" value="MDG4477086.1"/>
    <property type="molecule type" value="Genomic_DNA"/>
</dbReference>
<comment type="similarity">
    <text evidence="3">In the N-terminal section; belongs to the N-acetylglucosamine-1-phosphate uridyltransferase family.</text>
</comment>
<evidence type="ECO:0000313" key="18">
    <source>
        <dbReference type="EMBL" id="MDG4477086.1"/>
    </source>
</evidence>
<evidence type="ECO:0000256" key="15">
    <source>
        <dbReference type="ARBA" id="ARBA00048493"/>
    </source>
</evidence>
<evidence type="ECO:0000256" key="7">
    <source>
        <dbReference type="ARBA" id="ARBA00022723"/>
    </source>
</evidence>
<organism evidence="18 19">
    <name type="scientific">Thiovibrio frasassiensis</name>
    <dbReference type="NCBI Taxonomy" id="2984131"/>
    <lineage>
        <taxon>Bacteria</taxon>
        <taxon>Pseudomonadati</taxon>
        <taxon>Thermodesulfobacteriota</taxon>
        <taxon>Desulfobulbia</taxon>
        <taxon>Desulfobulbales</taxon>
        <taxon>Thiovibrionaceae</taxon>
        <taxon>Thiovibrio</taxon>
    </lineage>
</organism>
<evidence type="ECO:0000259" key="17">
    <source>
        <dbReference type="Pfam" id="PF12804"/>
    </source>
</evidence>
<accession>A0A9X4MIP7</accession>
<comment type="similarity">
    <text evidence="2">In the C-terminal section; belongs to the transferase hexapeptide repeat family.</text>
</comment>
<dbReference type="SUPFAM" id="SSF51161">
    <property type="entry name" value="Trimeric LpxA-like enzymes"/>
    <property type="match status" value="1"/>
</dbReference>
<dbReference type="GO" id="GO:0009252">
    <property type="term" value="P:peptidoglycan biosynthetic process"/>
    <property type="evidence" value="ECO:0007669"/>
    <property type="project" value="UniProtKB-KW"/>
</dbReference>
<keyword evidence="12" id="KW-0012">Acyltransferase</keyword>
<evidence type="ECO:0000313" key="19">
    <source>
        <dbReference type="Proteomes" id="UP001154240"/>
    </source>
</evidence>
<sequence>MEFSSVVGLVLAAGKGTRMKSDRPKVLHEAFFSPMIHHVVDVLQAISLGRNIVVTGHQHRLVEESLRGYPLSFVHQSQQLGTGHAVLACEGDLREHKGHVLILCGDTPLVRPETLRQFLQAHVESASQLTVMTTKVLDPSNYGRIVSDEYGNIVKIVEEKDATREQKEIKEINAGIYCVEATFLFDSLKRVGTDNMQGEIYLTDIVGIATGDGVHVHKFCCSDSEEILGVNSRRELSQAHTVLQRRYLHALMESGVTLIQPESVTIEKTVIIGKDSVIYPYTSLTGKCTIGAGVCIDSFVKIRDCMIGDSARIGSFAHLQQSNIPAWCTVAPHTIEVKTR</sequence>
<keyword evidence="7" id="KW-0479">Metal-binding</keyword>
<comment type="catalytic activity">
    <reaction evidence="15">
        <text>N-acetyl-alpha-D-glucosamine 1-phosphate + UTP + H(+) = UDP-N-acetyl-alpha-D-glucosamine + diphosphate</text>
        <dbReference type="Rhea" id="RHEA:13509"/>
        <dbReference type="ChEBI" id="CHEBI:15378"/>
        <dbReference type="ChEBI" id="CHEBI:33019"/>
        <dbReference type="ChEBI" id="CHEBI:46398"/>
        <dbReference type="ChEBI" id="CHEBI:57705"/>
        <dbReference type="ChEBI" id="CHEBI:57776"/>
        <dbReference type="EC" id="2.7.7.23"/>
    </reaction>
</comment>
<evidence type="ECO:0000256" key="5">
    <source>
        <dbReference type="ARBA" id="ARBA00022679"/>
    </source>
</evidence>
<dbReference type="SUPFAM" id="SSF53448">
    <property type="entry name" value="Nucleotide-diphospho-sugar transferases"/>
    <property type="match status" value="1"/>
</dbReference>
<evidence type="ECO:0000256" key="6">
    <source>
        <dbReference type="ARBA" id="ARBA00022695"/>
    </source>
</evidence>